<name>A0A0C1Q9C5_9GAMM</name>
<keyword evidence="1" id="KW-0812">Transmembrane</keyword>
<evidence type="ECO:0000259" key="2">
    <source>
        <dbReference type="Pfam" id="PF13386"/>
    </source>
</evidence>
<protein>
    <submittedName>
        <fullName evidence="3">Cytochrome biogenesis protein</fullName>
    </submittedName>
</protein>
<comment type="caution">
    <text evidence="3">The sequence shown here is derived from an EMBL/GenBank/DDBJ whole genome shotgun (WGS) entry which is preliminary data.</text>
</comment>
<evidence type="ECO:0000313" key="3">
    <source>
        <dbReference type="EMBL" id="KID57251.1"/>
    </source>
</evidence>
<proteinExistence type="predicted"/>
<evidence type="ECO:0000256" key="1">
    <source>
        <dbReference type="SAM" id="Phobius"/>
    </source>
</evidence>
<feature type="domain" description="Urease accessory protein UreH-like transmembrane" evidence="2">
    <location>
        <begin position="8"/>
        <end position="211"/>
    </location>
</feature>
<keyword evidence="1" id="KW-0472">Membrane</keyword>
<gene>
    <name evidence="3" type="ORF">JF50_08450</name>
</gene>
<dbReference type="PANTHER" id="PTHR42208">
    <property type="entry name" value="HEAVY METAL TRANSPORTER-RELATED"/>
    <property type="match status" value="1"/>
</dbReference>
<dbReference type="EMBL" id="JWIC01000005">
    <property type="protein sequence ID" value="KID57251.1"/>
    <property type="molecule type" value="Genomic_DNA"/>
</dbReference>
<feature type="transmembrane region" description="Helical" evidence="1">
    <location>
        <begin position="201"/>
        <end position="221"/>
    </location>
</feature>
<feature type="transmembrane region" description="Helical" evidence="1">
    <location>
        <begin position="51"/>
        <end position="69"/>
    </location>
</feature>
<reference evidence="3 4" key="1">
    <citation type="submission" date="2014-12" db="EMBL/GenBank/DDBJ databases">
        <title>Draft Genome Sequence of Pseudoalteromonas luteoviolacea HI1.</title>
        <authorList>
            <person name="Asahina A.Y."/>
            <person name="Hadfield M.G."/>
        </authorList>
    </citation>
    <scope>NUCLEOTIDE SEQUENCE [LARGE SCALE GENOMIC DNA]</scope>
    <source>
        <strain evidence="3 4">HI1</strain>
    </source>
</reference>
<feature type="transmembrane region" description="Helical" evidence="1">
    <location>
        <begin position="6"/>
        <end position="30"/>
    </location>
</feature>
<evidence type="ECO:0000313" key="4">
    <source>
        <dbReference type="Proteomes" id="UP000031327"/>
    </source>
</evidence>
<dbReference type="AlphaFoldDB" id="A0A0C1Q9C5"/>
<accession>A0A0C1Q9C5</accession>
<keyword evidence="1" id="KW-1133">Transmembrane helix</keyword>
<organism evidence="3 4">
    <name type="scientific">Pseudoalteromonas luteoviolacea</name>
    <dbReference type="NCBI Taxonomy" id="43657"/>
    <lineage>
        <taxon>Bacteria</taxon>
        <taxon>Pseudomonadati</taxon>
        <taxon>Pseudomonadota</taxon>
        <taxon>Gammaproteobacteria</taxon>
        <taxon>Alteromonadales</taxon>
        <taxon>Pseudoalteromonadaceae</taxon>
        <taxon>Pseudoalteromonas</taxon>
    </lineage>
</organism>
<dbReference type="Pfam" id="PF13386">
    <property type="entry name" value="DsbD_2"/>
    <property type="match status" value="1"/>
</dbReference>
<feature type="transmembrane region" description="Helical" evidence="1">
    <location>
        <begin position="75"/>
        <end position="95"/>
    </location>
</feature>
<dbReference type="InterPro" id="IPR039447">
    <property type="entry name" value="UreH-like_TM_dom"/>
</dbReference>
<feature type="transmembrane region" description="Helical" evidence="1">
    <location>
        <begin position="132"/>
        <end position="155"/>
    </location>
</feature>
<sequence length="222" mass="23905">MEISLASAFFMGLMGSGHCLAMCGGIASSLQLAQSKQQPLIVAFLYNLGRLLSYATAGLLVAALGASLAEQHTGFGLALSYLSGVFMLLVGLYIMRLAGTLNWLEKLGNVVIWQRLVKLNRHILPIDTKTKALAYGALWGWLPCGLVYSALIWSLQAKSALHGALTMVAFALGTFPALLVAGQSAQILNKFLNHAVTRITLGNLFVWYGFYLIIIASNKLVD</sequence>
<dbReference type="RefSeq" id="WP_039609024.1">
    <property type="nucleotide sequence ID" value="NZ_JWIC01000005.1"/>
</dbReference>
<feature type="transmembrane region" description="Helical" evidence="1">
    <location>
        <begin position="161"/>
        <end position="181"/>
    </location>
</feature>
<dbReference type="Proteomes" id="UP000031327">
    <property type="component" value="Unassembled WGS sequence"/>
</dbReference>
<dbReference type="PANTHER" id="PTHR42208:SF1">
    <property type="entry name" value="HEAVY METAL TRANSPORTER"/>
    <property type="match status" value="1"/>
</dbReference>